<keyword evidence="2" id="KW-1185">Reference proteome</keyword>
<dbReference type="Proteomes" id="UP000078551">
    <property type="component" value="Plasmid pRphaN771e"/>
</dbReference>
<dbReference type="EMBL" id="CP013573">
    <property type="protein sequence ID" value="ANL88396.1"/>
    <property type="molecule type" value="Genomic_DNA"/>
</dbReference>
<geneLocation type="plasmid" evidence="1 2">
    <name>pRphaN771e</name>
</geneLocation>
<name>A0ABM6CJ94_9HYPH</name>
<accession>A0ABM6CJ94</accession>
<protein>
    <recommendedName>
        <fullName evidence="3">DUF3240 domain-containing protein</fullName>
    </recommendedName>
</protein>
<evidence type="ECO:0000313" key="2">
    <source>
        <dbReference type="Proteomes" id="UP000078551"/>
    </source>
</evidence>
<evidence type="ECO:0008006" key="3">
    <source>
        <dbReference type="Google" id="ProtNLM"/>
    </source>
</evidence>
<reference evidence="1 2" key="1">
    <citation type="submission" date="2015-11" db="EMBL/GenBank/DDBJ databases">
        <title>The limits of bacterial species coexistence and the symbiotic plasmid transference in sympatric Rhizobium populations.</title>
        <authorList>
            <person name="Perez-Carrascal O.M."/>
            <person name="VanInsberghe D."/>
            <person name="Juarez S."/>
            <person name="Polz M.F."/>
            <person name="Vinuesa P."/>
            <person name="Gonzalez V."/>
        </authorList>
    </citation>
    <scope>NUCLEOTIDE SEQUENCE [LARGE SCALE GENOMIC DNA]</scope>
    <source>
        <strain evidence="1 2">N771</strain>
        <plasmid evidence="1 2">pRphaN771e</plasmid>
    </source>
</reference>
<dbReference type="RefSeq" id="WP_037146178.1">
    <property type="nucleotide sequence ID" value="NZ_CP013531.1"/>
</dbReference>
<sequence>MSYLVKVLLPVGDDAGSILEPISRKLTETFGGVTMHVNAPAEGLWKNEGDVDWDRIVVVEVMTNNLDRKWWAAFRKELELALEQEEIVIRASEVERL</sequence>
<gene>
    <name evidence="1" type="ORF">AMC81_PE00148</name>
</gene>
<proteinExistence type="predicted"/>
<keyword evidence="1" id="KW-0614">Plasmid</keyword>
<organism evidence="1 2">
    <name type="scientific">Rhizobium phaseoli</name>
    <dbReference type="NCBI Taxonomy" id="396"/>
    <lineage>
        <taxon>Bacteria</taxon>
        <taxon>Pseudomonadati</taxon>
        <taxon>Pseudomonadota</taxon>
        <taxon>Alphaproteobacteria</taxon>
        <taxon>Hyphomicrobiales</taxon>
        <taxon>Rhizobiaceae</taxon>
        <taxon>Rhizobium/Agrobacterium group</taxon>
        <taxon>Rhizobium</taxon>
    </lineage>
</organism>
<evidence type="ECO:0000313" key="1">
    <source>
        <dbReference type="EMBL" id="ANL88396.1"/>
    </source>
</evidence>